<evidence type="ECO:0000313" key="3">
    <source>
        <dbReference type="Proteomes" id="UP001054857"/>
    </source>
</evidence>
<gene>
    <name evidence="2" type="ORF">Agub_g8173</name>
</gene>
<proteinExistence type="predicted"/>
<protein>
    <submittedName>
        <fullName evidence="2">Uncharacterized protein</fullName>
    </submittedName>
</protein>
<feature type="compositionally biased region" description="Low complexity" evidence="1">
    <location>
        <begin position="230"/>
        <end position="244"/>
    </location>
</feature>
<organism evidence="2 3">
    <name type="scientific">Astrephomene gubernaculifera</name>
    <dbReference type="NCBI Taxonomy" id="47775"/>
    <lineage>
        <taxon>Eukaryota</taxon>
        <taxon>Viridiplantae</taxon>
        <taxon>Chlorophyta</taxon>
        <taxon>core chlorophytes</taxon>
        <taxon>Chlorophyceae</taxon>
        <taxon>CS clade</taxon>
        <taxon>Chlamydomonadales</taxon>
        <taxon>Astrephomenaceae</taxon>
        <taxon>Astrephomene</taxon>
    </lineage>
</organism>
<reference evidence="2 3" key="1">
    <citation type="journal article" date="2021" name="Sci. Rep.">
        <title>Genome sequencing of the multicellular alga Astrephomene provides insights into convergent evolution of germ-soma differentiation.</title>
        <authorList>
            <person name="Yamashita S."/>
            <person name="Yamamoto K."/>
            <person name="Matsuzaki R."/>
            <person name="Suzuki S."/>
            <person name="Yamaguchi H."/>
            <person name="Hirooka S."/>
            <person name="Minakuchi Y."/>
            <person name="Miyagishima S."/>
            <person name="Kawachi M."/>
            <person name="Toyoda A."/>
            <person name="Nozaki H."/>
        </authorList>
    </citation>
    <scope>NUCLEOTIDE SEQUENCE [LARGE SCALE GENOMIC DNA]</scope>
    <source>
        <strain evidence="2 3">NIES-4017</strain>
    </source>
</reference>
<dbReference type="EMBL" id="BMAR01000014">
    <property type="protein sequence ID" value="GFR46574.1"/>
    <property type="molecule type" value="Genomic_DNA"/>
</dbReference>
<dbReference type="AlphaFoldDB" id="A0AAD3DR84"/>
<keyword evidence="3" id="KW-1185">Reference proteome</keyword>
<accession>A0AAD3DR84</accession>
<evidence type="ECO:0000256" key="1">
    <source>
        <dbReference type="SAM" id="MobiDB-lite"/>
    </source>
</evidence>
<sequence>MHPQALPHAGGSGAAATAAAAVGDTSSVIPLSPSRKCEGYPERLLQAGCWLGVAVDQVQQWLGSAASLQDVQVQLVTDGQVQPQPYRVAMTRTRDSLSYHIAGSELHRAAAGKWFLGLSRPSPGGPLHLLLRTATQQEMQGARSPEQQSKGAETDAQTQQQQVAGAAVIAVGAPVAGGAPLLHTPPLGGLGPADSSVPLEASVAAAAGREAAARVAAAPAQAVCKEAPCAPEGAAGGATTEAGGSRLHGGEVQEEKAQFLGAQEHKEQRLVAQETAVRAAASSVAAVRSLRALDPEAADLVARALPRLAATLRGPDAPVLVSAPCLGSSSQVGSGGHRYGVEYCARGVHFGDEGVGRCPTRVRILHVPPADQASSTRVLQVLTPAEFLGLGGQEGAPGADGNDLRTDKVGGKRLAQVLQRQPAPKRSLQESPAPAPPPPEQQELDEPDAVQAIVVSTQAGPESTPATKEEYLRAVVAYLRAQWGRPVRLEELEGAVVRPPVVRAGMRTYLKLHSELFTLVGDDAGAVLLKRGAAGGVGLG</sequence>
<evidence type="ECO:0000313" key="2">
    <source>
        <dbReference type="EMBL" id="GFR46574.1"/>
    </source>
</evidence>
<feature type="region of interest" description="Disordered" evidence="1">
    <location>
        <begin position="416"/>
        <end position="445"/>
    </location>
</feature>
<comment type="caution">
    <text evidence="2">The sequence shown here is derived from an EMBL/GenBank/DDBJ whole genome shotgun (WGS) entry which is preliminary data.</text>
</comment>
<dbReference type="Proteomes" id="UP001054857">
    <property type="component" value="Unassembled WGS sequence"/>
</dbReference>
<name>A0AAD3DR84_9CHLO</name>
<feature type="compositionally biased region" description="Polar residues" evidence="1">
    <location>
        <begin position="136"/>
        <end position="151"/>
    </location>
</feature>
<feature type="region of interest" description="Disordered" evidence="1">
    <location>
        <begin position="230"/>
        <end position="252"/>
    </location>
</feature>
<feature type="region of interest" description="Disordered" evidence="1">
    <location>
        <begin position="136"/>
        <end position="159"/>
    </location>
</feature>